<organism evidence="1">
    <name type="scientific">viral metagenome</name>
    <dbReference type="NCBI Taxonomy" id="1070528"/>
    <lineage>
        <taxon>unclassified sequences</taxon>
        <taxon>metagenomes</taxon>
        <taxon>organismal metagenomes</taxon>
    </lineage>
</organism>
<protein>
    <submittedName>
        <fullName evidence="1">Uncharacterized protein</fullName>
    </submittedName>
</protein>
<sequence length="171" mass="19732">MAKNLPMELISEIIMWKQSPPHAAIIKQANTPHYFYWPNGEKKYRLYVDAEMRNNRVGGPALEGWDQTGTKVLEEWFIKGKLHRKFGAAKTLFDEDGIAWHMSHFLNDVLHEDPHLQGSTSYEVPDKQVWSPTFERWVYGIQAIHSNTRVLVSDPTGKQYDVPPADLELLS</sequence>
<name>A0A6C0KBX6_9ZZZZ</name>
<proteinExistence type="predicted"/>
<dbReference type="AlphaFoldDB" id="A0A6C0KBX6"/>
<dbReference type="EMBL" id="MN740839">
    <property type="protein sequence ID" value="QHU14300.1"/>
    <property type="molecule type" value="Genomic_DNA"/>
</dbReference>
<reference evidence="1" key="1">
    <citation type="journal article" date="2020" name="Nature">
        <title>Giant virus diversity and host interactions through global metagenomics.</title>
        <authorList>
            <person name="Schulz F."/>
            <person name="Roux S."/>
            <person name="Paez-Espino D."/>
            <person name="Jungbluth S."/>
            <person name="Walsh D.A."/>
            <person name="Denef V.J."/>
            <person name="McMahon K.D."/>
            <person name="Konstantinidis K.T."/>
            <person name="Eloe-Fadrosh E.A."/>
            <person name="Kyrpides N.C."/>
            <person name="Woyke T."/>
        </authorList>
    </citation>
    <scope>NUCLEOTIDE SEQUENCE</scope>
    <source>
        <strain evidence="1">GVMAG-S-1102113-118</strain>
    </source>
</reference>
<accession>A0A6C0KBX6</accession>
<evidence type="ECO:0000313" key="1">
    <source>
        <dbReference type="EMBL" id="QHU14300.1"/>
    </source>
</evidence>